<evidence type="ECO:0000256" key="3">
    <source>
        <dbReference type="ARBA" id="ARBA00015822"/>
    </source>
</evidence>
<feature type="binding site" evidence="7">
    <location>
        <position position="35"/>
    </location>
    <ligand>
        <name>Fe cation</name>
        <dbReference type="ChEBI" id="CHEBI:24875"/>
        <label>1</label>
    </ligand>
</feature>
<dbReference type="Pfam" id="PF00149">
    <property type="entry name" value="Metallophos"/>
    <property type="match status" value="1"/>
</dbReference>
<evidence type="ECO:0000256" key="8">
    <source>
        <dbReference type="PIRSR" id="PIRSR000898-2"/>
    </source>
</evidence>
<keyword evidence="5 6" id="KW-0378">Hydrolase</keyword>
<sequence>MDRLKCVLLVLCFQSCWHLLQTLEQAALRFVGLADWGGVPFPPYYTSHEEAVATEVDRLARTEGVDFVLSLGDHFYFSGVKNVEDPRFKHTFERVFSQPSLLDIPWYLIAGNHDHMGNISAQMAYSNTSHRWNYPGLYYDLQFTAPHTNISVSVLMIDTVVLCGNTYDQPQPSGPEDPRAAEDQWNWIRSKLASSRSDYVLVAGHYPVWSIGHHGPTSCLVNRLRPLLKKYRVTAYLCGHDHNLQFIKEDDGSSYVVSGSGSVSDPATSHRDSFPLLWQLYSSPVNHTVGGLVYFQVTEHQSTVMFC</sequence>
<evidence type="ECO:0000256" key="10">
    <source>
        <dbReference type="SAM" id="SignalP"/>
    </source>
</evidence>
<evidence type="ECO:0000256" key="6">
    <source>
        <dbReference type="PIRNR" id="PIRNR000898"/>
    </source>
</evidence>
<proteinExistence type="predicted"/>
<reference evidence="12" key="2">
    <citation type="submission" date="2025-09" db="UniProtKB">
        <authorList>
            <consortium name="Ensembl"/>
        </authorList>
    </citation>
    <scope>IDENTIFICATION</scope>
</reference>
<feature type="binding site" evidence="7">
    <location>
        <position position="242"/>
    </location>
    <ligand>
        <name>Fe cation</name>
        <dbReference type="ChEBI" id="CHEBI:24875"/>
        <label>1</label>
    </ligand>
</feature>
<dbReference type="InterPro" id="IPR004843">
    <property type="entry name" value="Calcineurin-like_PHP"/>
</dbReference>
<feature type="binding site" evidence="7">
    <location>
        <position position="205"/>
    </location>
    <ligand>
        <name>Fe cation</name>
        <dbReference type="ChEBI" id="CHEBI:24875"/>
        <label>2</label>
    </ligand>
</feature>
<dbReference type="GO" id="GO:0003993">
    <property type="term" value="F:acid phosphatase activity"/>
    <property type="evidence" value="ECO:0007669"/>
    <property type="project" value="UniProtKB-UniRule"/>
</dbReference>
<dbReference type="EC" id="3.1.3.2" evidence="2 6"/>
<evidence type="ECO:0000256" key="1">
    <source>
        <dbReference type="ARBA" id="ARBA00000032"/>
    </source>
</evidence>
<keyword evidence="7" id="KW-0479">Metal-binding</keyword>
<comment type="cofactor">
    <cofactor evidence="7">
        <name>Fe cation</name>
        <dbReference type="ChEBI" id="CHEBI:24875"/>
    </cofactor>
    <text evidence="7">Binds 2 iron ions per subunit.</text>
</comment>
<dbReference type="PANTHER" id="PTHR10161">
    <property type="entry name" value="TARTRATE-RESISTANT ACID PHOSPHATASE TYPE 5"/>
    <property type="match status" value="1"/>
</dbReference>
<dbReference type="SUPFAM" id="SSF56300">
    <property type="entry name" value="Metallo-dependent phosphatases"/>
    <property type="match status" value="1"/>
</dbReference>
<dbReference type="AlphaFoldDB" id="A0A8P4KBE5"/>
<feature type="domain" description="Calcineurin-like phosphoesterase" evidence="11">
    <location>
        <begin position="29"/>
        <end position="243"/>
    </location>
</feature>
<evidence type="ECO:0000259" key="11">
    <source>
        <dbReference type="Pfam" id="PF00149"/>
    </source>
</evidence>
<evidence type="ECO:0000313" key="13">
    <source>
        <dbReference type="Proteomes" id="UP000694389"/>
    </source>
</evidence>
<dbReference type="PIRSF" id="PIRSF000898">
    <property type="entry name" value="Acid_Ptase_5"/>
    <property type="match status" value="1"/>
</dbReference>
<keyword evidence="13" id="KW-1185">Reference proteome</keyword>
<dbReference type="PANTHER" id="PTHR10161:SF29">
    <property type="entry name" value="TARTRATE-RESISTANT ACID PHOSPHATASE TYPE 5"/>
    <property type="match status" value="1"/>
</dbReference>
<reference evidence="12" key="1">
    <citation type="submission" date="2025-08" db="UniProtKB">
        <authorList>
            <consortium name="Ensembl"/>
        </authorList>
    </citation>
    <scope>IDENTIFICATION</scope>
</reference>
<feature type="chain" id="PRO_5035805953" description="Tartrate-resistant acid phosphatase type 5" evidence="10">
    <location>
        <begin position="23"/>
        <end position="307"/>
    </location>
</feature>
<feature type="signal peptide" evidence="10">
    <location>
        <begin position="1"/>
        <end position="22"/>
    </location>
</feature>
<dbReference type="InterPro" id="IPR029052">
    <property type="entry name" value="Metallo-depent_PP-like"/>
</dbReference>
<feature type="binding site" evidence="7">
    <location>
        <position position="73"/>
    </location>
    <ligand>
        <name>Fe cation</name>
        <dbReference type="ChEBI" id="CHEBI:24875"/>
        <label>2</label>
    </ligand>
</feature>
<keyword evidence="8" id="KW-1015">Disulfide bond</keyword>
<evidence type="ECO:0000256" key="2">
    <source>
        <dbReference type="ARBA" id="ARBA00012646"/>
    </source>
</evidence>
<evidence type="ECO:0000256" key="9">
    <source>
        <dbReference type="PIRSR" id="PIRSR000898-3"/>
    </source>
</evidence>
<comment type="catalytic activity">
    <reaction evidence="1 6">
        <text>a phosphate monoester + H2O = an alcohol + phosphate</text>
        <dbReference type="Rhea" id="RHEA:15017"/>
        <dbReference type="ChEBI" id="CHEBI:15377"/>
        <dbReference type="ChEBI" id="CHEBI:30879"/>
        <dbReference type="ChEBI" id="CHEBI:43474"/>
        <dbReference type="ChEBI" id="CHEBI:67140"/>
        <dbReference type="EC" id="3.1.3.2"/>
    </reaction>
</comment>
<feature type="binding site" evidence="7">
    <location>
        <position position="73"/>
    </location>
    <ligand>
        <name>Fe cation</name>
        <dbReference type="ChEBI" id="CHEBI:24875"/>
        <label>1</label>
    </ligand>
</feature>
<dbReference type="InterPro" id="IPR051558">
    <property type="entry name" value="Metallophosphoesterase_PAP"/>
</dbReference>
<evidence type="ECO:0000256" key="4">
    <source>
        <dbReference type="ARBA" id="ARBA00022729"/>
    </source>
</evidence>
<evidence type="ECO:0000313" key="12">
    <source>
        <dbReference type="Ensembl" id="ENSDLAP00005075260.1"/>
    </source>
</evidence>
<evidence type="ECO:0000256" key="5">
    <source>
        <dbReference type="ARBA" id="ARBA00022801"/>
    </source>
</evidence>
<evidence type="ECO:0000256" key="7">
    <source>
        <dbReference type="PIRSR" id="PIRSR000898-1"/>
    </source>
</evidence>
<name>A0A8P4KBE5_DICLA</name>
<dbReference type="GO" id="GO:0045453">
    <property type="term" value="P:bone resorption"/>
    <property type="evidence" value="ECO:0007669"/>
    <property type="project" value="TreeGrafter"/>
</dbReference>
<feature type="disulfide bond" evidence="8">
    <location>
        <begin position="163"/>
        <end position="219"/>
    </location>
</feature>
<dbReference type="FunFam" id="3.60.21.10:FF:000062">
    <property type="entry name" value="Tartrate-resistant acid phosphatase type 5"/>
    <property type="match status" value="1"/>
</dbReference>
<dbReference type="InterPro" id="IPR024927">
    <property type="entry name" value="Acid_PPase"/>
</dbReference>
<feature type="binding site" evidence="7">
    <location>
        <position position="76"/>
    </location>
    <ligand>
        <name>Fe cation</name>
        <dbReference type="ChEBI" id="CHEBI:24875"/>
        <label>1</label>
    </ligand>
</feature>
<dbReference type="GO" id="GO:0046872">
    <property type="term" value="F:metal ion binding"/>
    <property type="evidence" value="ECO:0007669"/>
    <property type="project" value="UniProtKB-KW"/>
</dbReference>
<keyword evidence="4 10" id="KW-0732">Signal</keyword>
<accession>A0A8P4KBE5</accession>
<dbReference type="CDD" id="cd07378">
    <property type="entry name" value="MPP_ACP5"/>
    <property type="match status" value="1"/>
</dbReference>
<feature type="binding site" evidence="7">
    <location>
        <position position="112"/>
    </location>
    <ligand>
        <name>Fe cation</name>
        <dbReference type="ChEBI" id="CHEBI:24875"/>
        <label>2</label>
    </ligand>
</feature>
<feature type="glycosylation site" description="N-linked (GlcNAc...) asparagine" evidence="9">
    <location>
        <position position="118"/>
    </location>
</feature>
<dbReference type="Ensembl" id="ENSDLAT00005082188.1">
    <property type="protein sequence ID" value="ENSDLAP00005075260.1"/>
    <property type="gene ID" value="ENSDLAG00005030640.1"/>
</dbReference>
<dbReference type="Proteomes" id="UP000694389">
    <property type="component" value="Unassembled WGS sequence"/>
</dbReference>
<organism evidence="12 13">
    <name type="scientific">Dicentrarchus labrax</name>
    <name type="common">European seabass</name>
    <name type="synonym">Morone labrax</name>
    <dbReference type="NCBI Taxonomy" id="13489"/>
    <lineage>
        <taxon>Eukaryota</taxon>
        <taxon>Metazoa</taxon>
        <taxon>Chordata</taxon>
        <taxon>Craniata</taxon>
        <taxon>Vertebrata</taxon>
        <taxon>Euteleostomi</taxon>
        <taxon>Actinopterygii</taxon>
        <taxon>Neopterygii</taxon>
        <taxon>Teleostei</taxon>
        <taxon>Neoteleostei</taxon>
        <taxon>Acanthomorphata</taxon>
        <taxon>Eupercaria</taxon>
        <taxon>Moronidae</taxon>
        <taxon>Dicentrarchus</taxon>
    </lineage>
</organism>
<dbReference type="GeneTree" id="ENSGT00390000016735"/>
<protein>
    <recommendedName>
        <fullName evidence="3 6">Tartrate-resistant acid phosphatase type 5</fullName>
        <ecNumber evidence="2 6">3.1.3.2</ecNumber>
    </recommendedName>
</protein>
<feature type="binding site" evidence="7">
    <location>
        <position position="240"/>
    </location>
    <ligand>
        <name>Fe cation</name>
        <dbReference type="ChEBI" id="CHEBI:24875"/>
        <label>2</label>
    </ligand>
</feature>
<keyword evidence="6 7" id="KW-0408">Iron</keyword>
<dbReference type="Gene3D" id="3.60.21.10">
    <property type="match status" value="1"/>
</dbReference>